<dbReference type="EMBL" id="CADEHS020000055">
    <property type="protein sequence ID" value="CAG9949141.1"/>
    <property type="molecule type" value="Genomic_DNA"/>
</dbReference>
<keyword evidence="2" id="KW-1185">Reference proteome</keyword>
<proteinExistence type="predicted"/>
<organism evidence="1 2">
    <name type="scientific">Clonostachys rosea f. rosea IK726</name>
    <dbReference type="NCBI Taxonomy" id="1349383"/>
    <lineage>
        <taxon>Eukaryota</taxon>
        <taxon>Fungi</taxon>
        <taxon>Dikarya</taxon>
        <taxon>Ascomycota</taxon>
        <taxon>Pezizomycotina</taxon>
        <taxon>Sordariomycetes</taxon>
        <taxon>Hypocreomycetidae</taxon>
        <taxon>Hypocreales</taxon>
        <taxon>Bionectriaceae</taxon>
        <taxon>Clonostachys</taxon>
    </lineage>
</organism>
<evidence type="ECO:0000313" key="2">
    <source>
        <dbReference type="Proteomes" id="UP000836387"/>
    </source>
</evidence>
<comment type="caution">
    <text evidence="1">The sequence shown here is derived from an EMBL/GenBank/DDBJ whole genome shotgun (WGS) entry which is preliminary data.</text>
</comment>
<dbReference type="Proteomes" id="UP000836387">
    <property type="component" value="Unassembled WGS sequence"/>
</dbReference>
<reference evidence="1" key="1">
    <citation type="submission" date="2020-04" db="EMBL/GenBank/DDBJ databases">
        <authorList>
            <person name="Broberg M."/>
        </authorList>
    </citation>
    <scope>NUCLEOTIDE SEQUENCE</scope>
</reference>
<accession>A0ACA9U740</accession>
<name>A0ACA9U740_BIOOC</name>
<sequence>MPPSPLRSRGTKHGRDEGFGSETETDTVASCSKARSKRLKRGSAKSRSPSRCLSTLELDANGIVFRELGELGDMAGPPGEFLRQIKSATQHRRGILPCSFASEFQGQDASASGWAFVADDGPHLFSSDRDGLGHTPSPECVAFILAGAAEMNSNRHDEASWNSEVHRDVLQAALHPPGIGRYRHLVDYQPCSSASIIPEYHQPAVKGRKVDFAIYIDPTNDPDRAPTNEAITNLRRKLPKGALNHTDYHPLRCRPVAFSIESKRTGENWEVAKLQLGTWLSAQWQFLQRLVELRQKAAVSKRGDGDAGHGVAVHQLPPFLLGIIIQGHDWYLILSTREKSQTIVWEKASIGSTADALGVYKITYMLQLLRRWAQDMYWPWLRGVMGI</sequence>
<evidence type="ECO:0000313" key="1">
    <source>
        <dbReference type="EMBL" id="CAG9949141.1"/>
    </source>
</evidence>
<gene>
    <name evidence="1" type="ORF">CRV2_00014446</name>
</gene>
<reference evidence="1" key="2">
    <citation type="submission" date="2021-10" db="EMBL/GenBank/DDBJ databases">
        <authorList>
            <person name="Piombo E."/>
        </authorList>
    </citation>
    <scope>NUCLEOTIDE SEQUENCE</scope>
</reference>
<protein>
    <submittedName>
        <fullName evidence="1">Uncharacterized protein</fullName>
    </submittedName>
</protein>